<accession>A0AAD5BEL6</accession>
<feature type="domain" description="Protein YTP1-like C-terminal" evidence="5">
    <location>
        <begin position="310"/>
        <end position="620"/>
    </location>
</feature>
<feature type="transmembrane region" description="Helical" evidence="2">
    <location>
        <begin position="424"/>
        <end position="443"/>
    </location>
</feature>
<keyword evidence="2" id="KW-0812">Transmembrane</keyword>
<dbReference type="EMBL" id="JAIHNG010000119">
    <property type="protein sequence ID" value="KAI5957964.1"/>
    <property type="molecule type" value="Genomic_DNA"/>
</dbReference>
<protein>
    <recommendedName>
        <fullName evidence="8">Protein YTP1-like C-terminal domain-containing protein</fullName>
    </recommendedName>
</protein>
<organism evidence="6 7">
    <name type="scientific">Candida theae</name>
    <dbReference type="NCBI Taxonomy" id="1198502"/>
    <lineage>
        <taxon>Eukaryota</taxon>
        <taxon>Fungi</taxon>
        <taxon>Dikarya</taxon>
        <taxon>Ascomycota</taxon>
        <taxon>Saccharomycotina</taxon>
        <taxon>Pichiomycetes</taxon>
        <taxon>Debaryomycetaceae</taxon>
        <taxon>Candida/Lodderomyces clade</taxon>
        <taxon>Candida</taxon>
    </lineage>
</organism>
<feature type="region of interest" description="Disordered" evidence="1">
    <location>
        <begin position="41"/>
        <end position="62"/>
    </location>
</feature>
<dbReference type="InterPro" id="IPR018825">
    <property type="entry name" value="DUF2427"/>
</dbReference>
<feature type="domain" description="DUF2427" evidence="4">
    <location>
        <begin position="92"/>
        <end position="196"/>
    </location>
</feature>
<sequence>MKTVSTLLLLFAATASIAMDMDSDSERGHEEVHGGAIVSLTNSNKPVTTAPTTESSGTTASLEPTPHVMKHQQGLPILQTHLLPEERAFWENYNTTTYFNIPSKHRPALYIHIVLGLFSIFVTYPIALIFNNLGLTKTYLTTLFIHSVTMVLSMLNYTIFINSVPDIYPGNAYNSMIGILFVTTILQFVFALITSITPKFASSGSSSSSASACASGLSNTATTTTATTTAAAANGGSYFTLHSPPIGCSDSEEDADEQSSIESAPLNYEKVFTPQTRLQKFKTLVAESKFHYIFNIVFNLLHWGHFFYYLVLVPTGVATFCLYGQGKTVFNLLAHFIKGGVFFSYGILTLARYCGAFTTKGWAWNHKFVTSRMGNTHNFWTRFQNKGLWTMEMIESSLILFYGSTNIFLEHLSNAGQEWSAKDLQHVSIAFIFIGCGLCGVITEMKLQEWRFEQALADFRKLSSNGHSESEQETAAAMIDAQDVVKASPGYSPNPFPIITIYWTGVLMSQHKQASQLSTDIHVQWGNMFVIGCAFRFFTYILFLLHASKPKDLTKPSRPITELVVAFGLLCGGLIFMESTDPVVLSFEYYGFTGMFTLNLSLGFTTLFMSWVMVLFAVKDWLKSKVAPKEVV</sequence>
<evidence type="ECO:0000313" key="7">
    <source>
        <dbReference type="Proteomes" id="UP001204833"/>
    </source>
</evidence>
<evidence type="ECO:0000256" key="3">
    <source>
        <dbReference type="SAM" id="SignalP"/>
    </source>
</evidence>
<keyword evidence="2" id="KW-0472">Membrane</keyword>
<dbReference type="Pfam" id="PF10355">
    <property type="entry name" value="Ytp1"/>
    <property type="match status" value="1"/>
</dbReference>
<feature type="transmembrane region" description="Helical" evidence="2">
    <location>
        <begin position="559"/>
        <end position="577"/>
    </location>
</feature>
<keyword evidence="7" id="KW-1185">Reference proteome</keyword>
<evidence type="ECO:0008006" key="8">
    <source>
        <dbReference type="Google" id="ProtNLM"/>
    </source>
</evidence>
<dbReference type="AlphaFoldDB" id="A0AAD5BEL6"/>
<feature type="transmembrane region" description="Helical" evidence="2">
    <location>
        <begin position="589"/>
        <end position="618"/>
    </location>
</feature>
<feature type="transmembrane region" description="Helical" evidence="2">
    <location>
        <begin position="525"/>
        <end position="547"/>
    </location>
</feature>
<dbReference type="PANTHER" id="PTHR31685">
    <property type="entry name" value="INTEGRAL MEMBRANE PROTEIN (AFU_ORTHOLOGUE AFUA_6G12730)-RELATED"/>
    <property type="match status" value="1"/>
</dbReference>
<dbReference type="GeneID" id="76150831"/>
<dbReference type="InterPro" id="IPR018827">
    <property type="entry name" value="YTP1_C"/>
</dbReference>
<feature type="compositionally biased region" description="Low complexity" evidence="1">
    <location>
        <begin position="48"/>
        <end position="61"/>
    </location>
</feature>
<reference evidence="6 7" key="1">
    <citation type="journal article" date="2022" name="DNA Res.">
        <title>Genome analysis of five recently described species of the CUG-Ser clade uncovers Candida theae as a new hybrid lineage with pathogenic potential in the Candida parapsilosis species complex.</title>
        <authorList>
            <person name="Mixao V."/>
            <person name="Del Olmo V."/>
            <person name="Hegedusova E."/>
            <person name="Saus E."/>
            <person name="Pryszcz L."/>
            <person name="Cillingova A."/>
            <person name="Nosek J."/>
            <person name="Gabaldon T."/>
        </authorList>
    </citation>
    <scope>NUCLEOTIDE SEQUENCE [LARGE SCALE GENOMIC DNA]</scope>
    <source>
        <strain evidence="6 7">CBS 12239</strain>
    </source>
</reference>
<feature type="transmembrane region" description="Helical" evidence="2">
    <location>
        <begin position="172"/>
        <end position="193"/>
    </location>
</feature>
<dbReference type="RefSeq" id="XP_051608599.1">
    <property type="nucleotide sequence ID" value="XM_051752120.1"/>
</dbReference>
<gene>
    <name evidence="6" type="ORF">KGF57_002772</name>
</gene>
<dbReference type="Pfam" id="PF10348">
    <property type="entry name" value="DUF2427"/>
    <property type="match status" value="1"/>
</dbReference>
<feature type="signal peptide" evidence="3">
    <location>
        <begin position="1"/>
        <end position="18"/>
    </location>
</feature>
<feature type="chain" id="PRO_5042102690" description="Protein YTP1-like C-terminal domain-containing protein" evidence="3">
    <location>
        <begin position="19"/>
        <end position="632"/>
    </location>
</feature>
<evidence type="ECO:0000313" key="6">
    <source>
        <dbReference type="EMBL" id="KAI5957964.1"/>
    </source>
</evidence>
<feature type="transmembrane region" description="Helical" evidence="2">
    <location>
        <begin position="109"/>
        <end position="130"/>
    </location>
</feature>
<evidence type="ECO:0000259" key="5">
    <source>
        <dbReference type="Pfam" id="PF10355"/>
    </source>
</evidence>
<dbReference type="Proteomes" id="UP001204833">
    <property type="component" value="Unassembled WGS sequence"/>
</dbReference>
<comment type="caution">
    <text evidence="6">The sequence shown here is derived from an EMBL/GenBank/DDBJ whole genome shotgun (WGS) entry which is preliminary data.</text>
</comment>
<feature type="transmembrane region" description="Helical" evidence="2">
    <location>
        <begin position="142"/>
        <end position="160"/>
    </location>
</feature>
<evidence type="ECO:0000256" key="1">
    <source>
        <dbReference type="SAM" id="MobiDB-lite"/>
    </source>
</evidence>
<dbReference type="PANTHER" id="PTHR31685:SF3">
    <property type="entry name" value="INTEGRAL MEMBRANE PROTEIN (AFU_ORTHOLOGUE AFUA_6G12730)"/>
    <property type="match status" value="1"/>
</dbReference>
<name>A0AAD5BEL6_9ASCO</name>
<proteinExistence type="predicted"/>
<feature type="transmembrane region" description="Helical" evidence="2">
    <location>
        <begin position="332"/>
        <end position="351"/>
    </location>
</feature>
<evidence type="ECO:0000259" key="4">
    <source>
        <dbReference type="Pfam" id="PF10348"/>
    </source>
</evidence>
<keyword evidence="2" id="KW-1133">Transmembrane helix</keyword>
<keyword evidence="3" id="KW-0732">Signal</keyword>
<evidence type="ECO:0000256" key="2">
    <source>
        <dbReference type="SAM" id="Phobius"/>
    </source>
</evidence>